<feature type="compositionally biased region" description="Basic and acidic residues" evidence="8">
    <location>
        <begin position="252"/>
        <end position="263"/>
    </location>
</feature>
<dbReference type="GO" id="GO:0005637">
    <property type="term" value="C:nuclear inner membrane"/>
    <property type="evidence" value="ECO:0007669"/>
    <property type="project" value="UniProtKB-SubCell"/>
</dbReference>
<evidence type="ECO:0008006" key="12">
    <source>
        <dbReference type="Google" id="ProtNLM"/>
    </source>
</evidence>
<organism evidence="10 11">
    <name type="scientific">Musa acuminata subsp. malaccensis</name>
    <name type="common">Wild banana</name>
    <name type="synonym">Musa malaccensis</name>
    <dbReference type="NCBI Taxonomy" id="214687"/>
    <lineage>
        <taxon>Eukaryota</taxon>
        <taxon>Viridiplantae</taxon>
        <taxon>Streptophyta</taxon>
        <taxon>Embryophyta</taxon>
        <taxon>Tracheophyta</taxon>
        <taxon>Spermatophyta</taxon>
        <taxon>Magnoliopsida</taxon>
        <taxon>Liliopsida</taxon>
        <taxon>Zingiberales</taxon>
        <taxon>Musaceae</taxon>
        <taxon>Musa</taxon>
    </lineage>
</organism>
<keyword evidence="5 9" id="KW-1133">Transmembrane helix</keyword>
<protein>
    <recommendedName>
        <fullName evidence="12">Transmembrane protein</fullName>
    </recommendedName>
</protein>
<evidence type="ECO:0000256" key="6">
    <source>
        <dbReference type="ARBA" id="ARBA00023136"/>
    </source>
</evidence>
<feature type="transmembrane region" description="Helical" evidence="9">
    <location>
        <begin position="103"/>
        <end position="120"/>
    </location>
</feature>
<dbReference type="InterPro" id="IPR019358">
    <property type="entry name" value="NEMP_fam"/>
</dbReference>
<feature type="region of interest" description="Disordered" evidence="8">
    <location>
        <begin position="238"/>
        <end position="271"/>
    </location>
</feature>
<comment type="similarity">
    <text evidence="2">Belongs to the NEMP family.</text>
</comment>
<evidence type="ECO:0000256" key="2">
    <source>
        <dbReference type="ARBA" id="ARBA00005748"/>
    </source>
</evidence>
<evidence type="ECO:0000313" key="11">
    <source>
        <dbReference type="Proteomes" id="UP000012960"/>
    </source>
</evidence>
<dbReference type="PANTHER" id="PTHR31587">
    <property type="entry name" value="TRANSMEMBRANE PROTEIN (DUF2215)"/>
    <property type="match status" value="1"/>
</dbReference>
<evidence type="ECO:0000256" key="1">
    <source>
        <dbReference type="ARBA" id="ARBA00004575"/>
    </source>
</evidence>
<name>A0A804KI04_MUSAM</name>
<dbReference type="Gramene" id="Ma09_t10170.1">
    <property type="protein sequence ID" value="Ma09_p10170.1"/>
    <property type="gene ID" value="Ma09_g10170"/>
</dbReference>
<dbReference type="OMA" id="WHRRSNN"/>
<dbReference type="PANTHER" id="PTHR31587:SF3">
    <property type="entry name" value="EXPRESSED PROTEIN"/>
    <property type="match status" value="1"/>
</dbReference>
<keyword evidence="7" id="KW-0539">Nucleus</keyword>
<evidence type="ECO:0000256" key="3">
    <source>
        <dbReference type="ARBA" id="ARBA00022692"/>
    </source>
</evidence>
<proteinExistence type="inferred from homology"/>
<keyword evidence="11" id="KW-1185">Reference proteome</keyword>
<comment type="subcellular location">
    <subcellularLocation>
        <location evidence="1">Nucleus inner membrane</location>
        <topology evidence="1">Multi-pass membrane protein</topology>
        <orientation evidence="1">Nucleoplasmic side</orientation>
    </subcellularLocation>
</comment>
<evidence type="ECO:0000256" key="9">
    <source>
        <dbReference type="SAM" id="Phobius"/>
    </source>
</evidence>
<dbReference type="Pfam" id="PF10225">
    <property type="entry name" value="NEMP"/>
    <property type="match status" value="1"/>
</dbReference>
<accession>A0A804KI04</accession>
<evidence type="ECO:0000256" key="7">
    <source>
        <dbReference type="ARBA" id="ARBA00023242"/>
    </source>
</evidence>
<dbReference type="AlphaFoldDB" id="A0A804KI04"/>
<keyword evidence="3 9" id="KW-0812">Transmembrane</keyword>
<keyword evidence="6 9" id="KW-0472">Membrane</keyword>
<evidence type="ECO:0000256" key="8">
    <source>
        <dbReference type="SAM" id="MobiDB-lite"/>
    </source>
</evidence>
<evidence type="ECO:0000256" key="4">
    <source>
        <dbReference type="ARBA" id="ARBA00022729"/>
    </source>
</evidence>
<evidence type="ECO:0000313" key="10">
    <source>
        <dbReference type="EnsemblPlants" id="Ma09_p10170.1"/>
    </source>
</evidence>
<dbReference type="EnsemblPlants" id="Ma09_t10170.1">
    <property type="protein sequence ID" value="Ma09_p10170.1"/>
    <property type="gene ID" value="Ma09_g10170"/>
</dbReference>
<feature type="transmembrane region" description="Helical" evidence="9">
    <location>
        <begin position="41"/>
        <end position="63"/>
    </location>
</feature>
<dbReference type="InParanoid" id="A0A804KI04"/>
<sequence>MDGSEINLEDPVLEFGSPPYAGQSCHRVRLTGMSRLNLKSYASSVSLVLLGGIIFAGTFLGYWSARKFVLSEDGCVDSGIAQFVKWTLRLIGIVSILQSTIDVPLGLLALATCCTFSYLVHSKKWHRRSNNNGSLWQRRPKQAENLSFASKGTRMSFWGGSTSYSPSPNAGKGYSFSKRVKQRDQDYYSTYHNVPRRKFSEEEWEKFTRQSTSAALTEWASTPEVIKWIGNNAHRMRLIEEDHNEDDTSESDSPKETVPRNESEPSFFTWL</sequence>
<reference evidence="10" key="1">
    <citation type="submission" date="2021-05" db="UniProtKB">
        <authorList>
            <consortium name="EnsemblPlants"/>
        </authorList>
    </citation>
    <scope>IDENTIFICATION</scope>
    <source>
        <strain evidence="10">subsp. malaccensis</strain>
    </source>
</reference>
<keyword evidence="4" id="KW-0732">Signal</keyword>
<evidence type="ECO:0000256" key="5">
    <source>
        <dbReference type="ARBA" id="ARBA00022989"/>
    </source>
</evidence>
<dbReference type="Proteomes" id="UP000012960">
    <property type="component" value="Unplaced"/>
</dbReference>